<dbReference type="SMART" id="SM00181">
    <property type="entry name" value="EGF"/>
    <property type="match status" value="1"/>
</dbReference>
<dbReference type="InterPro" id="IPR024171">
    <property type="entry name" value="SRK-like_kinase"/>
</dbReference>
<reference evidence="26" key="1">
    <citation type="submission" date="2013-06" db="EMBL/GenBank/DDBJ databases">
        <authorList>
            <person name="Zhao Q."/>
        </authorList>
    </citation>
    <scope>NUCLEOTIDE SEQUENCE</scope>
    <source>
        <strain evidence="26">cv. W1943</strain>
    </source>
</reference>
<evidence type="ECO:0000256" key="17">
    <source>
        <dbReference type="ARBA" id="ARBA00048679"/>
    </source>
</evidence>
<dbReference type="InterPro" id="IPR003609">
    <property type="entry name" value="Pan_app"/>
</dbReference>
<evidence type="ECO:0000259" key="21">
    <source>
        <dbReference type="PROSITE" id="PS50011"/>
    </source>
</evidence>
<keyword evidence="8 19" id="KW-0547">Nucleotide-binding</keyword>
<evidence type="ECO:0000313" key="26">
    <source>
        <dbReference type="Proteomes" id="UP000008022"/>
    </source>
</evidence>
<dbReference type="InterPro" id="IPR000858">
    <property type="entry name" value="S_locus_glycoprot_dom"/>
</dbReference>
<evidence type="ECO:0000256" key="14">
    <source>
        <dbReference type="ARBA" id="ARBA00023170"/>
    </source>
</evidence>
<evidence type="ECO:0000313" key="25">
    <source>
        <dbReference type="EnsemblPlants" id="ORUFI12G15650.1"/>
    </source>
</evidence>
<dbReference type="GO" id="GO:0016020">
    <property type="term" value="C:membrane"/>
    <property type="evidence" value="ECO:0007669"/>
    <property type="project" value="UniProtKB-SubCell"/>
</dbReference>
<dbReference type="SUPFAM" id="SSF51110">
    <property type="entry name" value="alpha-D-mannose-specific plant lectins"/>
    <property type="match status" value="1"/>
</dbReference>
<evidence type="ECO:0000256" key="20">
    <source>
        <dbReference type="SAM" id="Phobius"/>
    </source>
</evidence>
<evidence type="ECO:0000256" key="15">
    <source>
        <dbReference type="ARBA" id="ARBA00023180"/>
    </source>
</evidence>
<accession>A0A0E0RI41</accession>
<dbReference type="CDD" id="cd00054">
    <property type="entry name" value="EGF_CA"/>
    <property type="match status" value="1"/>
</dbReference>
<dbReference type="SMART" id="SM00220">
    <property type="entry name" value="S_TKc"/>
    <property type="match status" value="1"/>
</dbReference>
<dbReference type="InterPro" id="IPR017441">
    <property type="entry name" value="Protein_kinase_ATP_BS"/>
</dbReference>
<dbReference type="SUPFAM" id="SSF56112">
    <property type="entry name" value="Protein kinase-like (PK-like)"/>
    <property type="match status" value="1"/>
</dbReference>
<evidence type="ECO:0000256" key="1">
    <source>
        <dbReference type="ARBA" id="ARBA00004479"/>
    </source>
</evidence>
<dbReference type="AlphaFoldDB" id="A0A0E0RI41"/>
<evidence type="ECO:0000256" key="2">
    <source>
        <dbReference type="ARBA" id="ARBA00012513"/>
    </source>
</evidence>
<keyword evidence="13" id="KW-1015">Disulfide bond</keyword>
<dbReference type="InterPro" id="IPR011009">
    <property type="entry name" value="Kinase-like_dom_sf"/>
</dbReference>
<evidence type="ECO:0000256" key="16">
    <source>
        <dbReference type="ARBA" id="ARBA00047899"/>
    </source>
</evidence>
<dbReference type="HOGENOM" id="CLU_000288_116_2_1"/>
<keyword evidence="5" id="KW-0808">Transferase</keyword>
<evidence type="ECO:0000256" key="3">
    <source>
        <dbReference type="ARBA" id="ARBA00022527"/>
    </source>
</evidence>
<dbReference type="Pfam" id="PF00954">
    <property type="entry name" value="S_locus_glycop"/>
    <property type="match status" value="1"/>
</dbReference>
<dbReference type="CDD" id="cd00028">
    <property type="entry name" value="B_lectin"/>
    <property type="match status" value="1"/>
</dbReference>
<feature type="domain" description="EGF-like" evidence="22">
    <location>
        <begin position="422"/>
        <end position="458"/>
    </location>
</feature>
<dbReference type="SMART" id="SM00108">
    <property type="entry name" value="B_lectin"/>
    <property type="match status" value="1"/>
</dbReference>
<dbReference type="GO" id="GO:0051707">
    <property type="term" value="P:response to other organism"/>
    <property type="evidence" value="ECO:0007669"/>
    <property type="project" value="UniProtKB-ARBA"/>
</dbReference>
<dbReference type="FunFam" id="1.10.510.10:FF:000302">
    <property type="entry name" value="Serine/threonine-protein kinase"/>
    <property type="match status" value="1"/>
</dbReference>
<dbReference type="Gene3D" id="1.10.510.10">
    <property type="entry name" value="Transferase(Phosphotransferase) domain 1"/>
    <property type="match status" value="1"/>
</dbReference>
<dbReference type="PROSITE" id="PS50927">
    <property type="entry name" value="BULB_LECTIN"/>
    <property type="match status" value="1"/>
</dbReference>
<comment type="catalytic activity">
    <reaction evidence="16">
        <text>L-threonyl-[protein] + ATP = O-phospho-L-threonyl-[protein] + ADP + H(+)</text>
        <dbReference type="Rhea" id="RHEA:46608"/>
        <dbReference type="Rhea" id="RHEA-COMP:11060"/>
        <dbReference type="Rhea" id="RHEA-COMP:11605"/>
        <dbReference type="ChEBI" id="CHEBI:15378"/>
        <dbReference type="ChEBI" id="CHEBI:30013"/>
        <dbReference type="ChEBI" id="CHEBI:30616"/>
        <dbReference type="ChEBI" id="CHEBI:61977"/>
        <dbReference type="ChEBI" id="CHEBI:456216"/>
        <dbReference type="EC" id="2.7.11.1"/>
    </reaction>
</comment>
<dbReference type="PROSITE" id="PS50011">
    <property type="entry name" value="PROTEIN_KINASE_DOM"/>
    <property type="match status" value="1"/>
</dbReference>
<dbReference type="InterPro" id="IPR008271">
    <property type="entry name" value="Ser/Thr_kinase_AS"/>
</dbReference>
<name>A0A0E0RI41_ORYRU</name>
<feature type="domain" description="Apple" evidence="24">
    <location>
        <begin position="472"/>
        <end position="546"/>
    </location>
</feature>
<dbReference type="FunFam" id="2.90.10.10:FF:000007">
    <property type="entry name" value="Serine/threonine-protein kinase"/>
    <property type="match status" value="1"/>
</dbReference>
<feature type="binding site" evidence="19">
    <location>
        <position position="674"/>
    </location>
    <ligand>
        <name>ATP</name>
        <dbReference type="ChEBI" id="CHEBI:30616"/>
    </ligand>
</feature>
<dbReference type="OMA" id="HSVEPCA"/>
<dbReference type="GO" id="GO:0048544">
    <property type="term" value="P:recognition of pollen"/>
    <property type="evidence" value="ECO:0007669"/>
    <property type="project" value="InterPro"/>
</dbReference>
<dbReference type="PROSITE" id="PS50026">
    <property type="entry name" value="EGF_3"/>
    <property type="match status" value="1"/>
</dbReference>
<feature type="domain" description="Bulb-type lectin" evidence="23">
    <location>
        <begin position="186"/>
        <end position="304"/>
    </location>
</feature>
<evidence type="ECO:0000256" key="13">
    <source>
        <dbReference type="ARBA" id="ARBA00023157"/>
    </source>
</evidence>
<keyword evidence="12 20" id="KW-0472">Membrane</keyword>
<dbReference type="PROSITE" id="PS00108">
    <property type="entry name" value="PROTEIN_KINASE_ST"/>
    <property type="match status" value="1"/>
</dbReference>
<dbReference type="Pfam" id="PF01453">
    <property type="entry name" value="B_lectin"/>
    <property type="match status" value="1"/>
</dbReference>
<evidence type="ECO:0000256" key="19">
    <source>
        <dbReference type="PROSITE-ProRule" id="PRU10141"/>
    </source>
</evidence>
<dbReference type="PROSITE" id="PS50948">
    <property type="entry name" value="PAN"/>
    <property type="match status" value="1"/>
</dbReference>
<dbReference type="EC" id="2.7.11.1" evidence="2"/>
<feature type="transmembrane region" description="Helical" evidence="20">
    <location>
        <begin position="588"/>
        <end position="611"/>
    </location>
</feature>
<dbReference type="PANTHER" id="PTHR47974:SF1">
    <property type="entry name" value="PROTEIN KINASE DOMAIN-CONTAINING PROTEIN"/>
    <property type="match status" value="1"/>
</dbReference>
<evidence type="ECO:0000256" key="5">
    <source>
        <dbReference type="ARBA" id="ARBA00022679"/>
    </source>
</evidence>
<evidence type="ECO:0000256" key="10">
    <source>
        <dbReference type="ARBA" id="ARBA00022840"/>
    </source>
</evidence>
<evidence type="ECO:0000259" key="24">
    <source>
        <dbReference type="PROSITE" id="PS50948"/>
    </source>
</evidence>
<evidence type="ECO:0000256" key="7">
    <source>
        <dbReference type="ARBA" id="ARBA00022729"/>
    </source>
</evidence>
<dbReference type="FunFam" id="3.30.200.20:FF:000059">
    <property type="entry name" value="S-receptor-like serine/threonine-protein kinase"/>
    <property type="match status" value="1"/>
</dbReference>
<keyword evidence="26" id="KW-1185">Reference proteome</keyword>
<comment type="subcellular location">
    <subcellularLocation>
        <location evidence="1">Membrane</location>
        <topology evidence="1">Single-pass type I membrane protein</topology>
    </subcellularLocation>
</comment>
<keyword evidence="7" id="KW-0732">Signal</keyword>
<evidence type="ECO:0000256" key="4">
    <source>
        <dbReference type="ARBA" id="ARBA00022536"/>
    </source>
</evidence>
<dbReference type="CDD" id="cd14066">
    <property type="entry name" value="STKc_IRAK"/>
    <property type="match status" value="1"/>
</dbReference>
<dbReference type="PIRSF" id="PIRSF000641">
    <property type="entry name" value="SRK"/>
    <property type="match status" value="1"/>
</dbReference>
<dbReference type="InterPro" id="IPR001480">
    <property type="entry name" value="Bulb-type_lectin_dom"/>
</dbReference>
<dbReference type="Pfam" id="PF00069">
    <property type="entry name" value="Pkinase"/>
    <property type="match status" value="1"/>
</dbReference>
<dbReference type="GO" id="GO:0005524">
    <property type="term" value="F:ATP binding"/>
    <property type="evidence" value="ECO:0007669"/>
    <property type="project" value="UniProtKB-UniRule"/>
</dbReference>
<comment type="caution">
    <text evidence="18">Lacks conserved residue(s) required for the propagation of feature annotation.</text>
</comment>
<proteinExistence type="predicted"/>
<organism evidence="25 26">
    <name type="scientific">Oryza rufipogon</name>
    <name type="common">Brownbeard rice</name>
    <name type="synonym">Asian wild rice</name>
    <dbReference type="NCBI Taxonomy" id="4529"/>
    <lineage>
        <taxon>Eukaryota</taxon>
        <taxon>Viridiplantae</taxon>
        <taxon>Streptophyta</taxon>
        <taxon>Embryophyta</taxon>
        <taxon>Tracheophyta</taxon>
        <taxon>Spermatophyta</taxon>
        <taxon>Magnoliopsida</taxon>
        <taxon>Liliopsida</taxon>
        <taxon>Poales</taxon>
        <taxon>Poaceae</taxon>
        <taxon>BOP clade</taxon>
        <taxon>Oryzoideae</taxon>
        <taxon>Oryzeae</taxon>
        <taxon>Oryzinae</taxon>
        <taxon>Oryza</taxon>
    </lineage>
</organism>
<feature type="transmembrane region" description="Helical" evidence="20">
    <location>
        <begin position="160"/>
        <end position="181"/>
    </location>
</feature>
<dbReference type="Gene3D" id="3.30.200.20">
    <property type="entry name" value="Phosphorylase Kinase, domain 1"/>
    <property type="match status" value="1"/>
</dbReference>
<dbReference type="PROSITE" id="PS00107">
    <property type="entry name" value="PROTEIN_KINASE_ATP"/>
    <property type="match status" value="1"/>
</dbReference>
<evidence type="ECO:0000259" key="23">
    <source>
        <dbReference type="PROSITE" id="PS50927"/>
    </source>
</evidence>
<reference evidence="25" key="2">
    <citation type="submission" date="2015-06" db="UniProtKB">
        <authorList>
            <consortium name="EnsemblPlants"/>
        </authorList>
    </citation>
    <scope>IDENTIFICATION</scope>
</reference>
<dbReference type="Proteomes" id="UP000008022">
    <property type="component" value="Unassembled WGS sequence"/>
</dbReference>
<dbReference type="InterPro" id="IPR000742">
    <property type="entry name" value="EGF"/>
</dbReference>
<sequence length="932" mass="103796">MLRCPSCHFWLKGLGSGHLALAYHPGMLSWEIREPFNVFARSISLSTSNLSFCISDGLYEMDRRDRDNFTDCEFSNSALLGSNTQHSVEPCATQVILARDRSKFSNMRHLPSCRFITYKELRALHGPKASNTQHSVEPCAMQVILARGRSKFSNMRHLPFCRFITLSVIFLLSIPLLVASVPQDILSPGSSIPVEDNSNMLVSPNGLFSCGFYEVGANAFIFAVWVNQSIGKTVVWTADRDVPVNGRGSRIELRDGNMVLLDFNSRLVWSTGTTSGQVRSAKLLDTGNLVLLGHDGSRIWQSFDSPTDTLLPTQPIAANLKLVSGKYMLSVDNNGSLALTYDTPEGHSKYWPRNINATPFSGDQPQGLDMLGCISAGNHIRYCASDLGYGVLRRLTLDHDGNLRLYSLLEADGHWKISWIALADSCQVHGVCGNNGICRNLMNPICACPPGFVFADVSDLSKGCKPTFNISCDKVAQAYFVEIEKMSVWGYNSNYTASTAFDVCRKSCLDDLHCEAFSYQYGLGGCTLKSSLYTGGFTPSEISITCMKLTADAAVQNSIDYKPHGPYLSCQGRGFSTSADTKAFQWNYLYMPIGSIFAVEAILFPLAWCFLRKRKQDSISRNDGFALIRDHFRKFTLKELVAATAKFKHEIGRGGSGVVYEGILDDGKKIAVKKLQDMVQGELDFQSELSVIGRIYHMNLVRMWGFCSECGHKLLVFEYVENGSLAKLLFDTASTTGALLRWEQRLRVALGVARGLAYLHHECLEWVIHCDVKPENILLDEELEPRLADFGLAKLLNRGKDVQMLSRVQGTRGYIAPEWASNLPITGKVDVYSFGVVLLEIVRGLRVSDWTVVDGEEEEVEMVFRTTVAVLKERLRGEDRSWLPGFVDPRLDGNFCRLQAAAMVELAVACVEEERSRRPNMKLVVEKLLNFL</sequence>
<keyword evidence="4 18" id="KW-0245">EGF-like domain</keyword>
<dbReference type="Gene3D" id="2.90.10.10">
    <property type="entry name" value="Bulb-type lectin domain"/>
    <property type="match status" value="1"/>
</dbReference>
<dbReference type="Gramene" id="ORUFI12G15650.1">
    <property type="protein sequence ID" value="ORUFI12G15650.1"/>
    <property type="gene ID" value="ORUFI12G15650"/>
</dbReference>
<dbReference type="PANTHER" id="PTHR47974">
    <property type="entry name" value="OS07G0415500 PROTEIN"/>
    <property type="match status" value="1"/>
</dbReference>
<dbReference type="GO" id="GO:0004674">
    <property type="term" value="F:protein serine/threonine kinase activity"/>
    <property type="evidence" value="ECO:0007669"/>
    <property type="project" value="UniProtKB-KW"/>
</dbReference>
<dbReference type="STRING" id="4529.A0A0E0RI41"/>
<dbReference type="CDD" id="cd01098">
    <property type="entry name" value="PAN_AP_plant"/>
    <property type="match status" value="1"/>
</dbReference>
<keyword evidence="6 20" id="KW-0812">Transmembrane</keyword>
<evidence type="ECO:0000256" key="8">
    <source>
        <dbReference type="ARBA" id="ARBA00022741"/>
    </source>
</evidence>
<keyword evidence="10 19" id="KW-0067">ATP-binding</keyword>
<keyword evidence="9" id="KW-0418">Kinase</keyword>
<evidence type="ECO:0000256" key="11">
    <source>
        <dbReference type="ARBA" id="ARBA00022989"/>
    </source>
</evidence>
<keyword evidence="14" id="KW-0675">Receptor</keyword>
<keyword evidence="11 20" id="KW-1133">Transmembrane helix</keyword>
<feature type="domain" description="Protein kinase" evidence="21">
    <location>
        <begin position="645"/>
        <end position="932"/>
    </location>
</feature>
<dbReference type="eggNOG" id="ENOG502QRH4">
    <property type="taxonomic scope" value="Eukaryota"/>
</dbReference>
<evidence type="ECO:0000259" key="22">
    <source>
        <dbReference type="PROSITE" id="PS50026"/>
    </source>
</evidence>
<dbReference type="InterPro" id="IPR000719">
    <property type="entry name" value="Prot_kinase_dom"/>
</dbReference>
<evidence type="ECO:0000256" key="9">
    <source>
        <dbReference type="ARBA" id="ARBA00022777"/>
    </source>
</evidence>
<keyword evidence="3" id="KW-0723">Serine/threonine-protein kinase</keyword>
<evidence type="ECO:0000256" key="6">
    <source>
        <dbReference type="ARBA" id="ARBA00022692"/>
    </source>
</evidence>
<dbReference type="InterPro" id="IPR036426">
    <property type="entry name" value="Bulb-type_lectin_dom_sf"/>
</dbReference>
<dbReference type="EnsemblPlants" id="ORUFI12G15650.1">
    <property type="protein sequence ID" value="ORUFI12G15650.1"/>
    <property type="gene ID" value="ORUFI12G15650"/>
</dbReference>
<evidence type="ECO:0000256" key="18">
    <source>
        <dbReference type="PROSITE-ProRule" id="PRU00076"/>
    </source>
</evidence>
<evidence type="ECO:0000256" key="12">
    <source>
        <dbReference type="ARBA" id="ARBA00023136"/>
    </source>
</evidence>
<protein>
    <recommendedName>
        <fullName evidence="2">non-specific serine/threonine protein kinase</fullName>
        <ecNumber evidence="2">2.7.11.1</ecNumber>
    </recommendedName>
</protein>
<comment type="catalytic activity">
    <reaction evidence="17">
        <text>L-seryl-[protein] + ATP = O-phospho-L-seryl-[protein] + ADP + H(+)</text>
        <dbReference type="Rhea" id="RHEA:17989"/>
        <dbReference type="Rhea" id="RHEA-COMP:9863"/>
        <dbReference type="Rhea" id="RHEA-COMP:11604"/>
        <dbReference type="ChEBI" id="CHEBI:15378"/>
        <dbReference type="ChEBI" id="CHEBI:29999"/>
        <dbReference type="ChEBI" id="CHEBI:30616"/>
        <dbReference type="ChEBI" id="CHEBI:83421"/>
        <dbReference type="ChEBI" id="CHEBI:456216"/>
        <dbReference type="EC" id="2.7.11.1"/>
    </reaction>
</comment>
<keyword evidence="15" id="KW-0325">Glycoprotein</keyword>